<gene>
    <name evidence="1" type="ORF">ARMGADRAFT_1090419</name>
</gene>
<dbReference type="InParanoid" id="A0A2H3CH26"/>
<sequence length="163" mass="17653">MTPQFSQSKDCLSDGDTSISTLALEDQWNALTQSEIEESQKFSPLSLGKFPSVYRPAVDEDYARLLDEGSRMMVDCLNPHLLGAQTFEPYVIVVGLTAALGNTIITDPEPVVVVVDSLQPLLRGGPPPLPHNIGHHVHIVQGAMSHELAGYTSADDTHTSMDV</sequence>
<name>A0A2H3CH26_ARMGA</name>
<proteinExistence type="predicted"/>
<dbReference type="EMBL" id="KZ293718">
    <property type="protein sequence ID" value="PBK82371.1"/>
    <property type="molecule type" value="Genomic_DNA"/>
</dbReference>
<reference evidence="2" key="1">
    <citation type="journal article" date="2017" name="Nat. Ecol. Evol.">
        <title>Genome expansion and lineage-specific genetic innovations in the forest pathogenic fungi Armillaria.</title>
        <authorList>
            <person name="Sipos G."/>
            <person name="Prasanna A.N."/>
            <person name="Walter M.C."/>
            <person name="O'Connor E."/>
            <person name="Balint B."/>
            <person name="Krizsan K."/>
            <person name="Kiss B."/>
            <person name="Hess J."/>
            <person name="Varga T."/>
            <person name="Slot J."/>
            <person name="Riley R."/>
            <person name="Boka B."/>
            <person name="Rigling D."/>
            <person name="Barry K."/>
            <person name="Lee J."/>
            <person name="Mihaltcheva S."/>
            <person name="LaButti K."/>
            <person name="Lipzen A."/>
            <person name="Waldron R."/>
            <person name="Moloney N.M."/>
            <person name="Sperisen C."/>
            <person name="Kredics L."/>
            <person name="Vagvoelgyi C."/>
            <person name="Patrignani A."/>
            <person name="Fitzpatrick D."/>
            <person name="Nagy I."/>
            <person name="Doyle S."/>
            <person name="Anderson J.B."/>
            <person name="Grigoriev I.V."/>
            <person name="Gueldener U."/>
            <person name="Muensterkoetter M."/>
            <person name="Nagy L.G."/>
        </authorList>
    </citation>
    <scope>NUCLEOTIDE SEQUENCE [LARGE SCALE GENOMIC DNA]</scope>
    <source>
        <strain evidence="2">Ar21-2</strain>
    </source>
</reference>
<evidence type="ECO:0000313" key="2">
    <source>
        <dbReference type="Proteomes" id="UP000217790"/>
    </source>
</evidence>
<organism evidence="1 2">
    <name type="scientific">Armillaria gallica</name>
    <name type="common">Bulbous honey fungus</name>
    <name type="synonym">Armillaria bulbosa</name>
    <dbReference type="NCBI Taxonomy" id="47427"/>
    <lineage>
        <taxon>Eukaryota</taxon>
        <taxon>Fungi</taxon>
        <taxon>Dikarya</taxon>
        <taxon>Basidiomycota</taxon>
        <taxon>Agaricomycotina</taxon>
        <taxon>Agaricomycetes</taxon>
        <taxon>Agaricomycetidae</taxon>
        <taxon>Agaricales</taxon>
        <taxon>Marasmiineae</taxon>
        <taxon>Physalacriaceae</taxon>
        <taxon>Armillaria</taxon>
    </lineage>
</organism>
<protein>
    <submittedName>
        <fullName evidence="1">Uncharacterized protein</fullName>
    </submittedName>
</protein>
<keyword evidence="2" id="KW-1185">Reference proteome</keyword>
<evidence type="ECO:0000313" key="1">
    <source>
        <dbReference type="EMBL" id="PBK82371.1"/>
    </source>
</evidence>
<accession>A0A2H3CH26</accession>
<dbReference type="Proteomes" id="UP000217790">
    <property type="component" value="Unassembled WGS sequence"/>
</dbReference>
<dbReference type="AlphaFoldDB" id="A0A2H3CH26"/>